<dbReference type="EMBL" id="CAMXCT030002232">
    <property type="protein sequence ID" value="CAL4784026.1"/>
    <property type="molecule type" value="Genomic_DNA"/>
</dbReference>
<evidence type="ECO:0000313" key="2">
    <source>
        <dbReference type="EMBL" id="CAL4784026.1"/>
    </source>
</evidence>
<feature type="non-terminal residue" evidence="1">
    <location>
        <position position="103"/>
    </location>
</feature>
<comment type="caution">
    <text evidence="1">The sequence shown here is derived from an EMBL/GenBank/DDBJ whole genome shotgun (WGS) entry which is preliminary data.</text>
</comment>
<dbReference type="EMBL" id="CAMXCT010002232">
    <property type="protein sequence ID" value="CAI3996714.1"/>
    <property type="molecule type" value="Genomic_DNA"/>
</dbReference>
<dbReference type="EMBL" id="CAMXCT020002232">
    <property type="protein sequence ID" value="CAL1150089.1"/>
    <property type="molecule type" value="Genomic_DNA"/>
</dbReference>
<reference evidence="1" key="1">
    <citation type="submission" date="2022-10" db="EMBL/GenBank/DDBJ databases">
        <authorList>
            <person name="Chen Y."/>
            <person name="Dougan E. K."/>
            <person name="Chan C."/>
            <person name="Rhodes N."/>
            <person name="Thang M."/>
        </authorList>
    </citation>
    <scope>NUCLEOTIDE SEQUENCE</scope>
</reference>
<evidence type="ECO:0000313" key="3">
    <source>
        <dbReference type="Proteomes" id="UP001152797"/>
    </source>
</evidence>
<protein>
    <submittedName>
        <fullName evidence="1">Uncharacterized protein</fullName>
    </submittedName>
</protein>
<evidence type="ECO:0000313" key="1">
    <source>
        <dbReference type="EMBL" id="CAI3996714.1"/>
    </source>
</evidence>
<reference evidence="2 3" key="2">
    <citation type="submission" date="2024-05" db="EMBL/GenBank/DDBJ databases">
        <authorList>
            <person name="Chen Y."/>
            <person name="Shah S."/>
            <person name="Dougan E. K."/>
            <person name="Thang M."/>
            <person name="Chan C."/>
        </authorList>
    </citation>
    <scope>NUCLEOTIDE SEQUENCE [LARGE SCALE GENOMIC DNA]</scope>
</reference>
<dbReference type="AlphaFoldDB" id="A0A9P1CS33"/>
<sequence length="103" mass="11380">MAEKDLPAEFPLSDDDEDPIVVSVNMGVDLMNVIQVKVPEVNDADGAVPSAVVRFLVPETATEARRDPPTQSAWHRSTSRLKTTAMSLVNIEFKRSNWSELAQ</sequence>
<accession>A0A9P1CS33</accession>
<name>A0A9P1CS33_9DINO</name>
<organism evidence="1">
    <name type="scientific">Cladocopium goreaui</name>
    <dbReference type="NCBI Taxonomy" id="2562237"/>
    <lineage>
        <taxon>Eukaryota</taxon>
        <taxon>Sar</taxon>
        <taxon>Alveolata</taxon>
        <taxon>Dinophyceae</taxon>
        <taxon>Suessiales</taxon>
        <taxon>Symbiodiniaceae</taxon>
        <taxon>Cladocopium</taxon>
    </lineage>
</organism>
<gene>
    <name evidence="1" type="ORF">C1SCF055_LOCUS23163</name>
</gene>
<dbReference type="Proteomes" id="UP001152797">
    <property type="component" value="Unassembled WGS sequence"/>
</dbReference>
<proteinExistence type="predicted"/>
<keyword evidence="3" id="KW-1185">Reference proteome</keyword>